<protein>
    <submittedName>
        <fullName evidence="2">Uncharacterized protein</fullName>
    </submittedName>
</protein>
<feature type="compositionally biased region" description="Polar residues" evidence="1">
    <location>
        <begin position="320"/>
        <end position="332"/>
    </location>
</feature>
<organism evidence="2 3">
    <name type="scientific">Symbiodinium microadriaticum</name>
    <name type="common">Dinoflagellate</name>
    <name type="synonym">Zooxanthella microadriatica</name>
    <dbReference type="NCBI Taxonomy" id="2951"/>
    <lineage>
        <taxon>Eukaryota</taxon>
        <taxon>Sar</taxon>
        <taxon>Alveolata</taxon>
        <taxon>Dinophyceae</taxon>
        <taxon>Suessiales</taxon>
        <taxon>Symbiodiniaceae</taxon>
        <taxon>Symbiodinium</taxon>
    </lineage>
</organism>
<feature type="compositionally biased region" description="Basic and acidic residues" evidence="1">
    <location>
        <begin position="357"/>
        <end position="379"/>
    </location>
</feature>
<reference evidence="2 3" key="1">
    <citation type="submission" date="2016-02" db="EMBL/GenBank/DDBJ databases">
        <title>Genome analysis of coral dinoflagellate symbionts highlights evolutionary adaptations to a symbiotic lifestyle.</title>
        <authorList>
            <person name="Aranda M."/>
            <person name="Li Y."/>
            <person name="Liew Y.J."/>
            <person name="Baumgarten S."/>
            <person name="Simakov O."/>
            <person name="Wilson M."/>
            <person name="Piel J."/>
            <person name="Ashoor H."/>
            <person name="Bougouffa S."/>
            <person name="Bajic V.B."/>
            <person name="Ryu T."/>
            <person name="Ravasi T."/>
            <person name="Bayer T."/>
            <person name="Micklem G."/>
            <person name="Kim H."/>
            <person name="Bhak J."/>
            <person name="Lajeunesse T.C."/>
            <person name="Voolstra C.R."/>
        </authorList>
    </citation>
    <scope>NUCLEOTIDE SEQUENCE [LARGE SCALE GENOMIC DNA]</scope>
    <source>
        <strain evidence="2 3">CCMP2467</strain>
    </source>
</reference>
<feature type="region of interest" description="Disordered" evidence="1">
    <location>
        <begin position="254"/>
        <end position="393"/>
    </location>
</feature>
<keyword evidence="3" id="KW-1185">Reference proteome</keyword>
<comment type="caution">
    <text evidence="2">The sequence shown here is derived from an EMBL/GenBank/DDBJ whole genome shotgun (WGS) entry which is preliminary data.</text>
</comment>
<proteinExistence type="predicted"/>
<dbReference type="EMBL" id="LSRX01000374">
    <property type="protein sequence ID" value="OLP99094.1"/>
    <property type="molecule type" value="Genomic_DNA"/>
</dbReference>
<feature type="compositionally biased region" description="Polar residues" evidence="1">
    <location>
        <begin position="304"/>
        <end position="314"/>
    </location>
</feature>
<name>A0A1Q9DVA8_SYMMI</name>
<dbReference type="Proteomes" id="UP000186817">
    <property type="component" value="Unassembled WGS sequence"/>
</dbReference>
<evidence type="ECO:0000256" key="1">
    <source>
        <dbReference type="SAM" id="MobiDB-lite"/>
    </source>
</evidence>
<dbReference type="OrthoDB" id="430974at2759"/>
<evidence type="ECO:0000313" key="2">
    <source>
        <dbReference type="EMBL" id="OLP99094.1"/>
    </source>
</evidence>
<evidence type="ECO:0000313" key="3">
    <source>
        <dbReference type="Proteomes" id="UP000186817"/>
    </source>
</evidence>
<sequence>MPTTALEPVPKDSTSRQERVDSIFDVLQSVMVHYDWDAVRQDEGKILVPMTAASIMAGGVFERDDAFLKMNSKRGLLVVGTAKDWAGQQAGRLRAMLALSVRMTKRTTAARSEEMQAIKTLISEMPSFQASLQTEPVPVDDVHDADNLGEAAHVPGFTTESLDSIAEEPDEDADVAANFEEVEEDGGDPEPEEGAEVPDNSDYEVAAAHVKEERKLLDTDAVAAPQKALQAQLESMQCSEEALQVLQAQQRMKKNAREEKAAKALARSSKAKAEPAGKAKGKAKKPSPTPTDGADNEEEPSQADKASQGNTPMPSETIKTDTANEGSTPSETIETDAANKGNTPNEITETDAANKGNTREPRVPSTKHPREAPEEEAPKKKPKTTKEANQQGGCAVNWRKHGYDYGWRLAMMLAGWFEIPQGVDANDFGAVRNIISLQTAHYVATIADKEHSRDDASVSTYDIQTSALEENILTKWLPRVHNRMTKEKKKDFARGVFVPLGDLPL</sequence>
<gene>
    <name evidence="2" type="ORF">AK812_SmicGene18387</name>
</gene>
<dbReference type="AlphaFoldDB" id="A0A1Q9DVA8"/>
<accession>A0A1Q9DVA8</accession>